<organism evidence="4 5">
    <name type="scientific">Lupinus angustifolius</name>
    <name type="common">Narrow-leaved blue lupine</name>
    <dbReference type="NCBI Taxonomy" id="3871"/>
    <lineage>
        <taxon>Eukaryota</taxon>
        <taxon>Viridiplantae</taxon>
        <taxon>Streptophyta</taxon>
        <taxon>Embryophyta</taxon>
        <taxon>Tracheophyta</taxon>
        <taxon>Spermatophyta</taxon>
        <taxon>Magnoliopsida</taxon>
        <taxon>eudicotyledons</taxon>
        <taxon>Gunneridae</taxon>
        <taxon>Pentapetalae</taxon>
        <taxon>rosids</taxon>
        <taxon>fabids</taxon>
        <taxon>Fabales</taxon>
        <taxon>Fabaceae</taxon>
        <taxon>Papilionoideae</taxon>
        <taxon>50 kb inversion clade</taxon>
        <taxon>genistoids sensu lato</taxon>
        <taxon>core genistoids</taxon>
        <taxon>Genisteae</taxon>
        <taxon>Lupinus</taxon>
    </lineage>
</organism>
<gene>
    <name evidence="4" type="ORF">TanjilG_22107</name>
</gene>
<proteinExistence type="predicted"/>
<accession>A0A4P1QTV1</accession>
<feature type="compositionally biased region" description="Polar residues" evidence="1">
    <location>
        <begin position="537"/>
        <end position="547"/>
    </location>
</feature>
<dbReference type="InterPro" id="IPR003618">
    <property type="entry name" value="TFIIS_cen_dom"/>
</dbReference>
<keyword evidence="5" id="KW-1185">Reference proteome</keyword>
<dbReference type="PROSITE" id="PS51321">
    <property type="entry name" value="TFIIS_CENTRAL"/>
    <property type="match status" value="1"/>
</dbReference>
<dbReference type="InterPro" id="IPR001025">
    <property type="entry name" value="BAH_dom"/>
</dbReference>
<feature type="region of interest" description="Disordered" evidence="1">
    <location>
        <begin position="537"/>
        <end position="579"/>
    </location>
</feature>
<dbReference type="InterPro" id="IPR036575">
    <property type="entry name" value="TFIIS_cen_dom_sf"/>
</dbReference>
<dbReference type="Pfam" id="PF01426">
    <property type="entry name" value="BAH"/>
    <property type="match status" value="1"/>
</dbReference>
<evidence type="ECO:0008006" key="6">
    <source>
        <dbReference type="Google" id="ProtNLM"/>
    </source>
</evidence>
<dbReference type="PANTHER" id="PTHR46871">
    <property type="entry name" value="BROMO-ADJACENT HOMOLOGY (BAH) DOMAIN-CONTAINING PROTEIN"/>
    <property type="match status" value="1"/>
</dbReference>
<reference evidence="4 5" key="1">
    <citation type="journal article" date="2017" name="Plant Biotechnol. J.">
        <title>A comprehensive draft genome sequence for lupin (Lupinus angustifolius), an emerging health food: insights into plant-microbe interactions and legume evolution.</title>
        <authorList>
            <person name="Hane J.K."/>
            <person name="Ming Y."/>
            <person name="Kamphuis L.G."/>
            <person name="Nelson M.N."/>
            <person name="Garg G."/>
            <person name="Atkins C.A."/>
            <person name="Bayer P.E."/>
            <person name="Bravo A."/>
            <person name="Bringans S."/>
            <person name="Cannon S."/>
            <person name="Edwards D."/>
            <person name="Foley R."/>
            <person name="Gao L.L."/>
            <person name="Harrison M.J."/>
            <person name="Huang W."/>
            <person name="Hurgobin B."/>
            <person name="Li S."/>
            <person name="Liu C.W."/>
            <person name="McGrath A."/>
            <person name="Morahan G."/>
            <person name="Murray J."/>
            <person name="Weller J."/>
            <person name="Jian J."/>
            <person name="Singh K.B."/>
        </authorList>
    </citation>
    <scope>NUCLEOTIDE SEQUENCE [LARGE SCALE GENOMIC DNA]</scope>
    <source>
        <strain evidence="5">cv. Tanjil</strain>
        <tissue evidence="4">Whole plant</tissue>
    </source>
</reference>
<dbReference type="Proteomes" id="UP000188354">
    <property type="component" value="Chromosome LG17"/>
</dbReference>
<dbReference type="Gene3D" id="2.30.30.490">
    <property type="match status" value="1"/>
</dbReference>
<dbReference type="SMART" id="SM00510">
    <property type="entry name" value="TFS2M"/>
    <property type="match status" value="1"/>
</dbReference>
<dbReference type="Pfam" id="PF07500">
    <property type="entry name" value="TFIIS_M"/>
    <property type="match status" value="1"/>
</dbReference>
<feature type="domain" description="TFIIS central" evidence="3">
    <location>
        <begin position="334"/>
        <end position="492"/>
    </location>
</feature>
<feature type="domain" description="BAH" evidence="2">
    <location>
        <begin position="111"/>
        <end position="230"/>
    </location>
</feature>
<evidence type="ECO:0000259" key="3">
    <source>
        <dbReference type="PROSITE" id="PS51321"/>
    </source>
</evidence>
<sequence length="579" mass="66381">MVNRRFTQIATSDDEDEAPLQPPSQSKQQPKRKRMQLLYEDDDEEEEEDNNVKSKENKNNEEELEEEEEEEGEEEKEEALAEAKPVGDPVRVSGKGKNRRKHFHTLEYDTNHYTLEDPVLLIPEDSEQKPYVAIIKDITQRRDGSMMMTGQWFYRPEEAPKKGGGSWKPIDTRELFYSFHQDEVPAESIMHKCITHFIPPHKQLPKRKQYPGFIIQKVYDVEERKLFRLTDDKDFHSGKQKEINVLIEKTLRCIGNDLLDIETGQAPADQDHEVKNKRISMRKNISPLDVSMEEAENPTSDKHLKPETPGSCLNNASEHYRILMNFNALTGDAHRDKWLERMLQHIQYMCNSDGSTERDDKGLQNAKFSEIKNTSNNTSSDSRNDSQVKAEKVSKYFIWPDAAVPAIVALEKASHEALSSDFQKYNQKLRSLDFNLKSNALLARRLLNGELEPSKIVNMTPTELKEGLTDEEIAKKEPDELQNIQMTDARCSRCNKSKVGVRDIIRAGDSDRYQLECIGCGNSWYASRDEVSTLTIDGSTSKRSNGTVPFPIANSVDVEKKLPSPRESDKSAKDVEEEK</sequence>
<feature type="compositionally biased region" description="Polar residues" evidence="1">
    <location>
        <begin position="1"/>
        <end position="11"/>
    </location>
</feature>
<evidence type="ECO:0000256" key="1">
    <source>
        <dbReference type="SAM" id="MobiDB-lite"/>
    </source>
</evidence>
<dbReference type="EMBL" id="CM007377">
    <property type="protein sequence ID" value="OIV94910.1"/>
    <property type="molecule type" value="Genomic_DNA"/>
</dbReference>
<dbReference type="KEGG" id="lang:109331366"/>
<feature type="compositionally biased region" description="Basic and acidic residues" evidence="1">
    <location>
        <begin position="50"/>
        <end position="61"/>
    </location>
</feature>
<dbReference type="PROSITE" id="PS51038">
    <property type="entry name" value="BAH"/>
    <property type="match status" value="1"/>
</dbReference>
<dbReference type="GO" id="GO:0003682">
    <property type="term" value="F:chromatin binding"/>
    <property type="evidence" value="ECO:0007669"/>
    <property type="project" value="InterPro"/>
</dbReference>
<dbReference type="PANTHER" id="PTHR46871:SF1">
    <property type="entry name" value="BROMO-ADJACENT HOMOLOGY (BAH) DOMAIN-CONTAINING PROTEIN"/>
    <property type="match status" value="1"/>
</dbReference>
<feature type="compositionally biased region" description="Acidic residues" evidence="1">
    <location>
        <begin position="62"/>
        <end position="77"/>
    </location>
</feature>
<dbReference type="AlphaFoldDB" id="A0A4P1QTV1"/>
<dbReference type="SUPFAM" id="SSF46942">
    <property type="entry name" value="Elongation factor TFIIS domain 2"/>
    <property type="match status" value="1"/>
</dbReference>
<dbReference type="Gene3D" id="1.10.472.30">
    <property type="entry name" value="Transcription elongation factor S-II, central domain"/>
    <property type="match status" value="1"/>
</dbReference>
<protein>
    <recommendedName>
        <fullName evidence="6">BAH domain-containing protein</fullName>
    </recommendedName>
</protein>
<feature type="compositionally biased region" description="Acidic residues" evidence="1">
    <location>
        <begin position="39"/>
        <end position="49"/>
    </location>
</feature>
<dbReference type="InterPro" id="IPR043151">
    <property type="entry name" value="BAH_sf"/>
</dbReference>
<feature type="compositionally biased region" description="Basic and acidic residues" evidence="1">
    <location>
        <begin position="557"/>
        <end position="579"/>
    </location>
</feature>
<dbReference type="Gramene" id="OIV94910">
    <property type="protein sequence ID" value="OIV94910"/>
    <property type="gene ID" value="TanjilG_22107"/>
</dbReference>
<dbReference type="STRING" id="3871.A0A4P1QTV1"/>
<dbReference type="OrthoDB" id="1922186at2759"/>
<feature type="region of interest" description="Disordered" evidence="1">
    <location>
        <begin position="1"/>
        <end position="98"/>
    </location>
</feature>
<dbReference type="GO" id="GO:0006351">
    <property type="term" value="P:DNA-templated transcription"/>
    <property type="evidence" value="ECO:0007669"/>
    <property type="project" value="InterPro"/>
</dbReference>
<dbReference type="SMART" id="SM00439">
    <property type="entry name" value="BAH"/>
    <property type="match status" value="1"/>
</dbReference>
<evidence type="ECO:0000313" key="4">
    <source>
        <dbReference type="EMBL" id="OIV94910.1"/>
    </source>
</evidence>
<name>A0A4P1QTV1_LUPAN</name>
<evidence type="ECO:0000313" key="5">
    <source>
        <dbReference type="Proteomes" id="UP000188354"/>
    </source>
</evidence>
<evidence type="ECO:0000259" key="2">
    <source>
        <dbReference type="PROSITE" id="PS51038"/>
    </source>
</evidence>